<accession>A0AAD6VL63</accession>
<feature type="compositionally biased region" description="Low complexity" evidence="1">
    <location>
        <begin position="140"/>
        <end position="152"/>
    </location>
</feature>
<evidence type="ECO:0000313" key="3">
    <source>
        <dbReference type="Proteomes" id="UP001219525"/>
    </source>
</evidence>
<name>A0AAD6VL63_9AGAR</name>
<gene>
    <name evidence="2" type="ORF">GGX14DRAFT_620461</name>
</gene>
<proteinExistence type="predicted"/>
<evidence type="ECO:0000313" key="2">
    <source>
        <dbReference type="EMBL" id="KAJ7213183.1"/>
    </source>
</evidence>
<dbReference type="EMBL" id="JARJCW010000022">
    <property type="protein sequence ID" value="KAJ7213183.1"/>
    <property type="molecule type" value="Genomic_DNA"/>
</dbReference>
<feature type="compositionally biased region" description="Basic residues" evidence="1">
    <location>
        <begin position="115"/>
        <end position="128"/>
    </location>
</feature>
<dbReference type="Proteomes" id="UP001219525">
    <property type="component" value="Unassembled WGS sequence"/>
</dbReference>
<sequence>MAPTCKPNFFFTCRIGQCHTHTMGFSAHAGKRKRGGAQAAGCALAQYETRIELLYGCRRRRLVQSARVERTTPVQSGVGVSSAWNLFFFALPDGTTATVNEHGGGGTGAATRGGLKLKGRRRVGKRQHFFSAGPGRPCHYTYSSSSASTASSLNTPGPGSPPPLSAYASAFLTAASDSESTASSSPLLLRPRSLTRPLRRSSTDLFNLGRSVQTAFSKQNAVRVRRLDQRDQWLSALERKSAKNFPTRDSNRRSLKKRNQGTKTAQPSQYVKMLLRVTVIRGTVPIPYYSRRCSNMVTGLYRTVLNRIKPYEYDHIRQLYGLILSPAMNGIQRQPAVKGSSPNSLNHRPRHCSTNSVEPKRFEGQINPISCHLSPPGKFPSAKSPGSATLAMAKWRCKSPLPTALELSPKGVHLLRDDSLASISGN</sequence>
<feature type="region of interest" description="Disordered" evidence="1">
    <location>
        <begin position="99"/>
        <end position="161"/>
    </location>
</feature>
<dbReference type="AlphaFoldDB" id="A0AAD6VL63"/>
<comment type="caution">
    <text evidence="2">The sequence shown here is derived from an EMBL/GenBank/DDBJ whole genome shotgun (WGS) entry which is preliminary data.</text>
</comment>
<protein>
    <submittedName>
        <fullName evidence="2">Uncharacterized protein</fullName>
    </submittedName>
</protein>
<keyword evidence="3" id="KW-1185">Reference proteome</keyword>
<feature type="region of interest" description="Disordered" evidence="1">
    <location>
        <begin position="333"/>
        <end position="356"/>
    </location>
</feature>
<feature type="compositionally biased region" description="Polar residues" evidence="1">
    <location>
        <begin position="340"/>
        <end position="356"/>
    </location>
</feature>
<organism evidence="2 3">
    <name type="scientific">Mycena pura</name>
    <dbReference type="NCBI Taxonomy" id="153505"/>
    <lineage>
        <taxon>Eukaryota</taxon>
        <taxon>Fungi</taxon>
        <taxon>Dikarya</taxon>
        <taxon>Basidiomycota</taxon>
        <taxon>Agaricomycotina</taxon>
        <taxon>Agaricomycetes</taxon>
        <taxon>Agaricomycetidae</taxon>
        <taxon>Agaricales</taxon>
        <taxon>Marasmiineae</taxon>
        <taxon>Mycenaceae</taxon>
        <taxon>Mycena</taxon>
    </lineage>
</organism>
<feature type="region of interest" description="Disordered" evidence="1">
    <location>
        <begin position="240"/>
        <end position="267"/>
    </location>
</feature>
<evidence type="ECO:0000256" key="1">
    <source>
        <dbReference type="SAM" id="MobiDB-lite"/>
    </source>
</evidence>
<reference evidence="2" key="1">
    <citation type="submission" date="2023-03" db="EMBL/GenBank/DDBJ databases">
        <title>Massive genome expansion in bonnet fungi (Mycena s.s.) driven by repeated elements and novel gene families across ecological guilds.</title>
        <authorList>
            <consortium name="Lawrence Berkeley National Laboratory"/>
            <person name="Harder C.B."/>
            <person name="Miyauchi S."/>
            <person name="Viragh M."/>
            <person name="Kuo A."/>
            <person name="Thoen E."/>
            <person name="Andreopoulos B."/>
            <person name="Lu D."/>
            <person name="Skrede I."/>
            <person name="Drula E."/>
            <person name="Henrissat B."/>
            <person name="Morin E."/>
            <person name="Kohler A."/>
            <person name="Barry K."/>
            <person name="LaButti K."/>
            <person name="Morin E."/>
            <person name="Salamov A."/>
            <person name="Lipzen A."/>
            <person name="Mereny Z."/>
            <person name="Hegedus B."/>
            <person name="Baldrian P."/>
            <person name="Stursova M."/>
            <person name="Weitz H."/>
            <person name="Taylor A."/>
            <person name="Grigoriev I.V."/>
            <person name="Nagy L.G."/>
            <person name="Martin F."/>
            <person name="Kauserud H."/>
        </authorList>
    </citation>
    <scope>NUCLEOTIDE SEQUENCE</scope>
    <source>
        <strain evidence="2">9144</strain>
    </source>
</reference>